<evidence type="ECO:0000259" key="2">
    <source>
        <dbReference type="Pfam" id="PF08334"/>
    </source>
</evidence>
<sequence>MAERNIRRISRFDQAACTNTNQCSGEAAPTEAFSIRQYSISASPWLAAAPDTSSPRRARLRGERQRLDIHGRALREQYSGEEYAYGARLMEARLCSRLQHPQRSSALRRPCLFKCEPAAELDRCVAQAFDTTGVGCAGELASRYGDRTRMTPTRELSTWISVPLGVFVGLTFLVHVAGLLPSLDRARRGAAKAQVKLLSDRLQRHAQDHGRLPATLLELTQSPGDEWPRLQEKDLIDPYGHSLVYVPGGAHGAFDLICLGKDGKPGGVGYDADFGNRDLSKTR</sequence>
<evidence type="ECO:0000256" key="1">
    <source>
        <dbReference type="SAM" id="Phobius"/>
    </source>
</evidence>
<name>A0ABV9QW71_9GAMM</name>
<dbReference type="InterPro" id="IPR013545">
    <property type="entry name" value="T2SS_protein-GspG_C"/>
</dbReference>
<keyword evidence="1" id="KW-1133">Transmembrane helix</keyword>
<feature type="transmembrane region" description="Helical" evidence="1">
    <location>
        <begin position="156"/>
        <end position="180"/>
    </location>
</feature>
<dbReference type="Proteomes" id="UP001595886">
    <property type="component" value="Unassembled WGS sequence"/>
</dbReference>
<gene>
    <name evidence="3" type="ORF">ACFO6Q_14710</name>
</gene>
<accession>A0ABV9QW71</accession>
<reference evidence="4" key="1">
    <citation type="journal article" date="2019" name="Int. J. Syst. Evol. Microbiol.">
        <title>The Global Catalogue of Microorganisms (GCM) 10K type strain sequencing project: providing services to taxonomists for standard genome sequencing and annotation.</title>
        <authorList>
            <consortium name="The Broad Institute Genomics Platform"/>
            <consortium name="The Broad Institute Genome Sequencing Center for Infectious Disease"/>
            <person name="Wu L."/>
            <person name="Ma J."/>
        </authorList>
    </citation>
    <scope>NUCLEOTIDE SEQUENCE [LARGE SCALE GENOMIC DNA]</scope>
    <source>
        <strain evidence="4">CCUG 30340</strain>
    </source>
</reference>
<keyword evidence="1" id="KW-0472">Membrane</keyword>
<proteinExistence type="predicted"/>
<comment type="caution">
    <text evidence="3">The sequence shown here is derived from an EMBL/GenBank/DDBJ whole genome shotgun (WGS) entry which is preliminary data.</text>
</comment>
<keyword evidence="1" id="KW-0812">Transmembrane</keyword>
<dbReference type="RefSeq" id="WP_380022212.1">
    <property type="nucleotide sequence ID" value="NZ_JBHSHD010000010.1"/>
</dbReference>
<organism evidence="3 4">
    <name type="scientific">Dokdonella ginsengisoli</name>
    <dbReference type="NCBI Taxonomy" id="363846"/>
    <lineage>
        <taxon>Bacteria</taxon>
        <taxon>Pseudomonadati</taxon>
        <taxon>Pseudomonadota</taxon>
        <taxon>Gammaproteobacteria</taxon>
        <taxon>Lysobacterales</taxon>
        <taxon>Rhodanobacteraceae</taxon>
        <taxon>Dokdonella</taxon>
    </lineage>
</organism>
<dbReference type="InterPro" id="IPR045584">
    <property type="entry name" value="Pilin-like"/>
</dbReference>
<dbReference type="EMBL" id="JBHSHD010000010">
    <property type="protein sequence ID" value="MFC4821583.1"/>
    <property type="molecule type" value="Genomic_DNA"/>
</dbReference>
<dbReference type="Gene3D" id="3.30.700.10">
    <property type="entry name" value="Glycoprotein, Type 4 Pilin"/>
    <property type="match status" value="1"/>
</dbReference>
<dbReference type="SUPFAM" id="SSF54523">
    <property type="entry name" value="Pili subunits"/>
    <property type="match status" value="1"/>
</dbReference>
<evidence type="ECO:0000313" key="3">
    <source>
        <dbReference type="EMBL" id="MFC4821583.1"/>
    </source>
</evidence>
<keyword evidence="4" id="KW-1185">Reference proteome</keyword>
<feature type="domain" description="Type II secretion system protein GspG C-terminal" evidence="2">
    <location>
        <begin position="180"/>
        <end position="276"/>
    </location>
</feature>
<protein>
    <submittedName>
        <fullName evidence="3">Type II secretion system protein GspG</fullName>
    </submittedName>
</protein>
<evidence type="ECO:0000313" key="4">
    <source>
        <dbReference type="Proteomes" id="UP001595886"/>
    </source>
</evidence>
<dbReference type="Pfam" id="PF08334">
    <property type="entry name" value="T2SSG"/>
    <property type="match status" value="1"/>
</dbReference>